<evidence type="ECO:0000256" key="7">
    <source>
        <dbReference type="ARBA" id="ARBA00023136"/>
    </source>
</evidence>
<feature type="transmembrane region" description="Helical" evidence="8">
    <location>
        <begin position="93"/>
        <end position="109"/>
    </location>
</feature>
<evidence type="ECO:0000256" key="4">
    <source>
        <dbReference type="ARBA" id="ARBA00022475"/>
    </source>
</evidence>
<evidence type="ECO:0000256" key="8">
    <source>
        <dbReference type="RuleBase" id="RU363041"/>
    </source>
</evidence>
<reference evidence="9 10" key="1">
    <citation type="submission" date="2023-09" db="EMBL/GenBank/DDBJ databases">
        <authorList>
            <person name="Rey-Velasco X."/>
        </authorList>
    </citation>
    <scope>NUCLEOTIDE SEQUENCE [LARGE SCALE GENOMIC DNA]</scope>
    <source>
        <strain evidence="9 10">F158</strain>
    </source>
</reference>
<keyword evidence="6 8" id="KW-1133">Transmembrane helix</keyword>
<evidence type="ECO:0000256" key="1">
    <source>
        <dbReference type="ARBA" id="ARBA00004651"/>
    </source>
</evidence>
<evidence type="ECO:0000256" key="5">
    <source>
        <dbReference type="ARBA" id="ARBA00022692"/>
    </source>
</evidence>
<name>A0ABU3DER5_9RHOB</name>
<comment type="similarity">
    <text evidence="2 8">Belongs to the 4-toluene sulfonate uptake permease (TSUP) (TC 2.A.102) family.</text>
</comment>
<dbReference type="InterPro" id="IPR052017">
    <property type="entry name" value="TSUP"/>
</dbReference>
<evidence type="ECO:0000256" key="6">
    <source>
        <dbReference type="ARBA" id="ARBA00022989"/>
    </source>
</evidence>
<comment type="caution">
    <text evidence="9">The sequence shown here is derived from an EMBL/GenBank/DDBJ whole genome shotgun (WGS) entry which is preliminary data.</text>
</comment>
<keyword evidence="10" id="KW-1185">Reference proteome</keyword>
<feature type="transmembrane region" description="Helical" evidence="8">
    <location>
        <begin position="121"/>
        <end position="141"/>
    </location>
</feature>
<accession>A0ABU3DER5</accession>
<proteinExistence type="inferred from homology"/>
<sequence length="246" mass="25736">MDHLYILLVAALIVGASKGGLASAGAIAVPLCSLVMNPVVAAAVLLPVFLVTDWIGVFLYRRDFSARNLAILIPAMFAGVLLATVITPYTPEPLLLIITGLIGLWYVGRKWLARGPEGPVAAARVAPGLFWGVLTGVTSFITHSGAPPAQAFLLPQRLPKLQFAGTIAIAFAAGNLAKLPGYWALGALDGLDWTLTAILAATGIVGTILGRRLVEVLPDALYLRVIEVLLFGLSIVLITKGALGVL</sequence>
<feature type="transmembrane region" description="Helical" evidence="8">
    <location>
        <begin position="69"/>
        <end position="87"/>
    </location>
</feature>
<dbReference type="PANTHER" id="PTHR30269">
    <property type="entry name" value="TRANSMEMBRANE PROTEIN YFCA"/>
    <property type="match status" value="1"/>
</dbReference>
<keyword evidence="3" id="KW-0813">Transport</keyword>
<dbReference type="EMBL" id="JAVRHL010000002">
    <property type="protein sequence ID" value="MDT0682211.1"/>
    <property type="molecule type" value="Genomic_DNA"/>
</dbReference>
<dbReference type="RefSeq" id="WP_311689985.1">
    <property type="nucleotide sequence ID" value="NZ_JAVRHL010000002.1"/>
</dbReference>
<dbReference type="InterPro" id="IPR002781">
    <property type="entry name" value="TM_pro_TauE-like"/>
</dbReference>
<evidence type="ECO:0000313" key="10">
    <source>
        <dbReference type="Proteomes" id="UP001265259"/>
    </source>
</evidence>
<comment type="subcellular location">
    <subcellularLocation>
        <location evidence="1 8">Cell membrane</location>
        <topology evidence="1 8">Multi-pass membrane protein</topology>
    </subcellularLocation>
</comment>
<keyword evidence="7 8" id="KW-0472">Membrane</keyword>
<dbReference type="Pfam" id="PF01925">
    <property type="entry name" value="TauE"/>
    <property type="match status" value="1"/>
</dbReference>
<organism evidence="9 10">
    <name type="scientific">Tropicimonas omnivorans</name>
    <dbReference type="NCBI Taxonomy" id="3075590"/>
    <lineage>
        <taxon>Bacteria</taxon>
        <taxon>Pseudomonadati</taxon>
        <taxon>Pseudomonadota</taxon>
        <taxon>Alphaproteobacteria</taxon>
        <taxon>Rhodobacterales</taxon>
        <taxon>Roseobacteraceae</taxon>
        <taxon>Tropicimonas</taxon>
    </lineage>
</organism>
<protein>
    <recommendedName>
        <fullName evidence="8">Probable membrane transporter protein</fullName>
    </recommendedName>
</protein>
<feature type="transmembrane region" description="Helical" evidence="8">
    <location>
        <begin position="191"/>
        <end position="209"/>
    </location>
</feature>
<keyword evidence="4 8" id="KW-1003">Cell membrane</keyword>
<keyword evidence="5 8" id="KW-0812">Transmembrane</keyword>
<gene>
    <name evidence="9" type="ORF">RM543_05910</name>
</gene>
<evidence type="ECO:0000256" key="2">
    <source>
        <dbReference type="ARBA" id="ARBA00009142"/>
    </source>
</evidence>
<feature type="transmembrane region" description="Helical" evidence="8">
    <location>
        <begin position="221"/>
        <end position="243"/>
    </location>
</feature>
<evidence type="ECO:0000313" key="9">
    <source>
        <dbReference type="EMBL" id="MDT0682211.1"/>
    </source>
</evidence>
<dbReference type="PANTHER" id="PTHR30269:SF37">
    <property type="entry name" value="MEMBRANE TRANSPORTER PROTEIN"/>
    <property type="match status" value="1"/>
</dbReference>
<evidence type="ECO:0000256" key="3">
    <source>
        <dbReference type="ARBA" id="ARBA00022448"/>
    </source>
</evidence>
<dbReference type="Proteomes" id="UP001265259">
    <property type="component" value="Unassembled WGS sequence"/>
</dbReference>
<feature type="transmembrane region" description="Helical" evidence="8">
    <location>
        <begin position="38"/>
        <end position="60"/>
    </location>
</feature>